<feature type="non-terminal residue" evidence="1">
    <location>
        <position position="526"/>
    </location>
</feature>
<organism evidence="1 2">
    <name type="scientific">Prorocentrum cordatum</name>
    <dbReference type="NCBI Taxonomy" id="2364126"/>
    <lineage>
        <taxon>Eukaryota</taxon>
        <taxon>Sar</taxon>
        <taxon>Alveolata</taxon>
        <taxon>Dinophyceae</taxon>
        <taxon>Prorocentrales</taxon>
        <taxon>Prorocentraceae</taxon>
        <taxon>Prorocentrum</taxon>
    </lineage>
</organism>
<reference evidence="1" key="1">
    <citation type="submission" date="2023-10" db="EMBL/GenBank/DDBJ databases">
        <authorList>
            <person name="Chen Y."/>
            <person name="Shah S."/>
            <person name="Dougan E. K."/>
            <person name="Thang M."/>
            <person name="Chan C."/>
        </authorList>
    </citation>
    <scope>NUCLEOTIDE SEQUENCE [LARGE SCALE GENOMIC DNA]</scope>
</reference>
<dbReference type="Proteomes" id="UP001189429">
    <property type="component" value="Unassembled WGS sequence"/>
</dbReference>
<gene>
    <name evidence="1" type="ORF">PCOR1329_LOCUS12267</name>
</gene>
<sequence length="526" mass="53553">RAAAAEIEGESARRGKGQALLAAAPAQKHLEAMSLEGLCALTGACARLRALGGPDGADGAALAAALGRVQRSGFRLAPAHLGHLLHSFGRWHQACRQAMDAATESLVSDLFRSTLRPAVLRTAPAFARPQHVAFAAAGLAGAGCRGREELLPLEALAALLLGAQVGGPAQPLHWDRFCGRDLAVLAEAFGEAAAAGPGADPSTDGGGPVADLLESMASHLLGPAAGTAGDAGSVGDANVGRLGALEASAACRLAGAFCWAPRGVEICQAAAARVLEEPVGGLASASLARLLRAMGRLQLRQGALCGGLLWLLHQRLWGVWGAARAELDEGAAGADELLIQRLRGELDVPLAAAALVAAERLGCFDAAATQEEARPVLQGLLWGALALARGEAARAGERAPGRHLQMASVLRCVALAAAEVPLGPEWQRSVAEHLEFAVAVLEERGALPLRAQEWCGLSRALCRLAVAHRGGECEAPLRRAAARLSLHGPAEVDGGSFGGSEAALALAGLAEAGFDARAAAPTVARA</sequence>
<name>A0ABN9QLP9_9DINO</name>
<protein>
    <recommendedName>
        <fullName evidence="3">Nuclear pore complex protein Nup85</fullName>
    </recommendedName>
</protein>
<evidence type="ECO:0000313" key="2">
    <source>
        <dbReference type="Proteomes" id="UP001189429"/>
    </source>
</evidence>
<comment type="caution">
    <text evidence="1">The sequence shown here is derived from an EMBL/GenBank/DDBJ whole genome shotgun (WGS) entry which is preliminary data.</text>
</comment>
<evidence type="ECO:0008006" key="3">
    <source>
        <dbReference type="Google" id="ProtNLM"/>
    </source>
</evidence>
<keyword evidence="2" id="KW-1185">Reference proteome</keyword>
<accession>A0ABN9QLP9</accession>
<feature type="non-terminal residue" evidence="1">
    <location>
        <position position="1"/>
    </location>
</feature>
<evidence type="ECO:0000313" key="1">
    <source>
        <dbReference type="EMBL" id="CAK0805847.1"/>
    </source>
</evidence>
<proteinExistence type="predicted"/>
<dbReference type="EMBL" id="CAUYUJ010003563">
    <property type="protein sequence ID" value="CAK0805847.1"/>
    <property type="molecule type" value="Genomic_DNA"/>
</dbReference>